<evidence type="ECO:0000313" key="1">
    <source>
        <dbReference type="EMBL" id="KAI3728228.1"/>
    </source>
</evidence>
<dbReference type="Proteomes" id="UP001055879">
    <property type="component" value="Linkage Group LG05"/>
</dbReference>
<evidence type="ECO:0000313" key="2">
    <source>
        <dbReference type="Proteomes" id="UP001055879"/>
    </source>
</evidence>
<organism evidence="1 2">
    <name type="scientific">Arctium lappa</name>
    <name type="common">Greater burdock</name>
    <name type="synonym">Lappa major</name>
    <dbReference type="NCBI Taxonomy" id="4217"/>
    <lineage>
        <taxon>Eukaryota</taxon>
        <taxon>Viridiplantae</taxon>
        <taxon>Streptophyta</taxon>
        <taxon>Embryophyta</taxon>
        <taxon>Tracheophyta</taxon>
        <taxon>Spermatophyta</taxon>
        <taxon>Magnoliopsida</taxon>
        <taxon>eudicotyledons</taxon>
        <taxon>Gunneridae</taxon>
        <taxon>Pentapetalae</taxon>
        <taxon>asterids</taxon>
        <taxon>campanulids</taxon>
        <taxon>Asterales</taxon>
        <taxon>Asteraceae</taxon>
        <taxon>Carduoideae</taxon>
        <taxon>Cardueae</taxon>
        <taxon>Arctiinae</taxon>
        <taxon>Arctium</taxon>
    </lineage>
</organism>
<proteinExistence type="predicted"/>
<accession>A0ACB9C1W0</accession>
<protein>
    <submittedName>
        <fullName evidence="1">Uncharacterized protein</fullName>
    </submittedName>
</protein>
<name>A0ACB9C1W0_ARCLA</name>
<reference evidence="2" key="1">
    <citation type="journal article" date="2022" name="Mol. Ecol. Resour.">
        <title>The genomes of chicory, endive, great burdock and yacon provide insights into Asteraceae palaeo-polyploidization history and plant inulin production.</title>
        <authorList>
            <person name="Fan W."/>
            <person name="Wang S."/>
            <person name="Wang H."/>
            <person name="Wang A."/>
            <person name="Jiang F."/>
            <person name="Liu H."/>
            <person name="Zhao H."/>
            <person name="Xu D."/>
            <person name="Zhang Y."/>
        </authorList>
    </citation>
    <scope>NUCLEOTIDE SEQUENCE [LARGE SCALE GENOMIC DNA]</scope>
    <source>
        <strain evidence="2">cv. Niubang</strain>
    </source>
</reference>
<sequence length="133" mass="14524">MPCEIYWVCFVAESYETRLRVGFTSILHLVPMRTLSPPVPPIKKAKSPLTSSKSWLIHWLDYCAVVQLLFLRVSPGSGLFDGCAFTASLLGGIGPASKLNVGGSMVGSGFPSSRLIRISSFSDKTWTDFLLPI</sequence>
<reference evidence="1 2" key="2">
    <citation type="journal article" date="2022" name="Mol. Ecol. Resour.">
        <title>The genomes of chicory, endive, great burdock and yacon provide insights into Asteraceae paleo-polyploidization history and plant inulin production.</title>
        <authorList>
            <person name="Fan W."/>
            <person name="Wang S."/>
            <person name="Wang H."/>
            <person name="Wang A."/>
            <person name="Jiang F."/>
            <person name="Liu H."/>
            <person name="Zhao H."/>
            <person name="Xu D."/>
            <person name="Zhang Y."/>
        </authorList>
    </citation>
    <scope>NUCLEOTIDE SEQUENCE [LARGE SCALE GENOMIC DNA]</scope>
    <source>
        <strain evidence="2">cv. Niubang</strain>
    </source>
</reference>
<keyword evidence="2" id="KW-1185">Reference proteome</keyword>
<dbReference type="EMBL" id="CM042051">
    <property type="protein sequence ID" value="KAI3728228.1"/>
    <property type="molecule type" value="Genomic_DNA"/>
</dbReference>
<comment type="caution">
    <text evidence="1">The sequence shown here is derived from an EMBL/GenBank/DDBJ whole genome shotgun (WGS) entry which is preliminary data.</text>
</comment>
<gene>
    <name evidence="1" type="ORF">L6452_16861</name>
</gene>